<feature type="domain" description="BD-FAE-like" evidence="2">
    <location>
        <begin position="49"/>
        <end position="171"/>
    </location>
</feature>
<dbReference type="InterPro" id="IPR050300">
    <property type="entry name" value="GDXG_lipolytic_enzyme"/>
</dbReference>
<dbReference type="PROSITE" id="PS51257">
    <property type="entry name" value="PROKAR_LIPOPROTEIN"/>
    <property type="match status" value="1"/>
</dbReference>
<dbReference type="Proteomes" id="UP000306918">
    <property type="component" value="Unassembled WGS sequence"/>
</dbReference>
<dbReference type="RefSeq" id="WP_136580124.1">
    <property type="nucleotide sequence ID" value="NZ_STFF01000010.1"/>
</dbReference>
<dbReference type="PANTHER" id="PTHR48081">
    <property type="entry name" value="AB HYDROLASE SUPERFAMILY PROTEIN C4A8.06C"/>
    <property type="match status" value="1"/>
</dbReference>
<protein>
    <submittedName>
        <fullName evidence="3">Alpha/beta hydrolase</fullName>
    </submittedName>
</protein>
<comment type="caution">
    <text evidence="3">The sequence shown here is derived from an EMBL/GenBank/DDBJ whole genome shotgun (WGS) entry which is preliminary data.</text>
</comment>
<proteinExistence type="predicted"/>
<keyword evidence="1 3" id="KW-0378">Hydrolase</keyword>
<dbReference type="OrthoDB" id="9777975at2"/>
<name>A0A4S8HJB8_9BACT</name>
<dbReference type="Pfam" id="PF20434">
    <property type="entry name" value="BD-FAE"/>
    <property type="match status" value="1"/>
</dbReference>
<keyword evidence="4" id="KW-1185">Reference proteome</keyword>
<sequence>MRLLPYALLLLVLSCSKNDDDPAQPLTALQNVQYGSAADSGGQTTSLLMDLYFPAGATTADKYPLVLMIHGGGFTSGDKNDIKTHCRILADSGFVTASINYRLGWRTGSGSCNGDTASKRLAVYRAIQDANAALRFLVSKSNSYAIDTNWIFIGGSSAGSGTALTTAYIPDAVAQQLTPTERTLLGPLNTSGNSLTNGFTIKGVANLWGALPDSSLVTAVTARAMISFHGTSDNVVPYDFGYANKCSNYALEFGAACLTRRLHAVHVPYQLYLKTGAGHGPDQYGPGFTMPRTAAFFKQICRGEVIVNKVVVD</sequence>
<reference evidence="3 4" key="1">
    <citation type="submission" date="2019-04" db="EMBL/GenBank/DDBJ databases">
        <title>Niastella caeni sp. nov., isolated from activated sludge.</title>
        <authorList>
            <person name="Sheng M."/>
        </authorList>
    </citation>
    <scope>NUCLEOTIDE SEQUENCE [LARGE SCALE GENOMIC DNA]</scope>
    <source>
        <strain evidence="3 4">HX-2-15</strain>
    </source>
</reference>
<dbReference type="InterPro" id="IPR029058">
    <property type="entry name" value="AB_hydrolase_fold"/>
</dbReference>
<dbReference type="EMBL" id="STFF01000010">
    <property type="protein sequence ID" value="THU32932.1"/>
    <property type="molecule type" value="Genomic_DNA"/>
</dbReference>
<evidence type="ECO:0000259" key="2">
    <source>
        <dbReference type="Pfam" id="PF20434"/>
    </source>
</evidence>
<accession>A0A4S8HJB8</accession>
<dbReference type="SUPFAM" id="SSF53474">
    <property type="entry name" value="alpha/beta-Hydrolases"/>
    <property type="match status" value="1"/>
</dbReference>
<gene>
    <name evidence="3" type="ORF">FAM09_26135</name>
</gene>
<evidence type="ECO:0000313" key="4">
    <source>
        <dbReference type="Proteomes" id="UP000306918"/>
    </source>
</evidence>
<organism evidence="3 4">
    <name type="scientific">Niastella caeni</name>
    <dbReference type="NCBI Taxonomy" id="2569763"/>
    <lineage>
        <taxon>Bacteria</taxon>
        <taxon>Pseudomonadati</taxon>
        <taxon>Bacteroidota</taxon>
        <taxon>Chitinophagia</taxon>
        <taxon>Chitinophagales</taxon>
        <taxon>Chitinophagaceae</taxon>
        <taxon>Niastella</taxon>
    </lineage>
</organism>
<dbReference type="AlphaFoldDB" id="A0A4S8HJB8"/>
<dbReference type="GO" id="GO:0016787">
    <property type="term" value="F:hydrolase activity"/>
    <property type="evidence" value="ECO:0007669"/>
    <property type="project" value="UniProtKB-KW"/>
</dbReference>
<evidence type="ECO:0000313" key="3">
    <source>
        <dbReference type="EMBL" id="THU32932.1"/>
    </source>
</evidence>
<dbReference type="InterPro" id="IPR049492">
    <property type="entry name" value="BD-FAE-like_dom"/>
</dbReference>
<evidence type="ECO:0000256" key="1">
    <source>
        <dbReference type="ARBA" id="ARBA00022801"/>
    </source>
</evidence>
<dbReference type="Gene3D" id="3.40.50.1820">
    <property type="entry name" value="alpha/beta hydrolase"/>
    <property type="match status" value="1"/>
</dbReference>